<keyword evidence="1" id="KW-0479">Metal-binding</keyword>
<evidence type="ECO:0000256" key="3">
    <source>
        <dbReference type="ARBA" id="ARBA00022833"/>
    </source>
</evidence>
<keyword evidence="2 4" id="KW-0863">Zinc-finger</keyword>
<evidence type="ECO:0000259" key="5">
    <source>
        <dbReference type="PROSITE" id="PS50865"/>
    </source>
</evidence>
<dbReference type="GO" id="GO:0008270">
    <property type="term" value="F:zinc ion binding"/>
    <property type="evidence" value="ECO:0007669"/>
    <property type="project" value="UniProtKB-KW"/>
</dbReference>
<comment type="caution">
    <text evidence="6">The sequence shown here is derived from an EMBL/GenBank/DDBJ whole genome shotgun (WGS) entry which is preliminary data.</text>
</comment>
<accession>A0AAD3H423</accession>
<sequence>MGKSSKNKSKKSSKQERARHLKYVEECESIYSFLSQKIKSIGCNRDREVCGIYDQQVQLTLQSRQAYAALSKQEDFRHRLSISYSGLFFHQIQCQNYNDALESLANLVKFPMHDSFQKIVEPWQDLFLLRLEGVNNDRIQRVIRNVLEILDTDIVGADEDSLQNIFVTHALFELSRQQQFEEVQFLSDKILQKIHEVPQGSSCINNLDGLGKVFFVYSNMDKLRDALVHEEEVSPMLFTIEALDSNRTLFELTSGTGHLAASLSSFYHFFCYKENYPLETANEAMDISTKIMENYINHRSSALNMMCYTCKDEDTKGYELFVCQGCRVACYCCKDHQRLNYLHHENSGRRGLGHKHLCPVYKAFRKKEG</sequence>
<dbReference type="PROSITE" id="PS50865">
    <property type="entry name" value="ZF_MYND_2"/>
    <property type="match status" value="1"/>
</dbReference>
<dbReference type="AlphaFoldDB" id="A0AAD3H423"/>
<proteinExistence type="predicted"/>
<protein>
    <recommendedName>
        <fullName evidence="5">MYND-type domain-containing protein</fullName>
    </recommendedName>
</protein>
<dbReference type="Proteomes" id="UP001054902">
    <property type="component" value="Unassembled WGS sequence"/>
</dbReference>
<evidence type="ECO:0000313" key="7">
    <source>
        <dbReference type="Proteomes" id="UP001054902"/>
    </source>
</evidence>
<dbReference type="EMBL" id="BLLK01000038">
    <property type="protein sequence ID" value="GFH49847.1"/>
    <property type="molecule type" value="Genomic_DNA"/>
</dbReference>
<evidence type="ECO:0000256" key="2">
    <source>
        <dbReference type="ARBA" id="ARBA00022771"/>
    </source>
</evidence>
<evidence type="ECO:0000256" key="4">
    <source>
        <dbReference type="PROSITE-ProRule" id="PRU00134"/>
    </source>
</evidence>
<keyword evidence="3" id="KW-0862">Zinc</keyword>
<name>A0AAD3H423_9STRA</name>
<gene>
    <name evidence="6" type="ORF">CTEN210_06323</name>
</gene>
<feature type="domain" description="MYND-type" evidence="5">
    <location>
        <begin position="307"/>
        <end position="358"/>
    </location>
</feature>
<organism evidence="6 7">
    <name type="scientific">Chaetoceros tenuissimus</name>
    <dbReference type="NCBI Taxonomy" id="426638"/>
    <lineage>
        <taxon>Eukaryota</taxon>
        <taxon>Sar</taxon>
        <taxon>Stramenopiles</taxon>
        <taxon>Ochrophyta</taxon>
        <taxon>Bacillariophyta</taxon>
        <taxon>Coscinodiscophyceae</taxon>
        <taxon>Chaetocerotophycidae</taxon>
        <taxon>Chaetocerotales</taxon>
        <taxon>Chaetocerotaceae</taxon>
        <taxon>Chaetoceros</taxon>
    </lineage>
</organism>
<evidence type="ECO:0000313" key="6">
    <source>
        <dbReference type="EMBL" id="GFH49847.1"/>
    </source>
</evidence>
<keyword evidence="7" id="KW-1185">Reference proteome</keyword>
<evidence type="ECO:0000256" key="1">
    <source>
        <dbReference type="ARBA" id="ARBA00022723"/>
    </source>
</evidence>
<dbReference type="InterPro" id="IPR002893">
    <property type="entry name" value="Znf_MYND"/>
</dbReference>
<reference evidence="6 7" key="1">
    <citation type="journal article" date="2021" name="Sci. Rep.">
        <title>The genome of the diatom Chaetoceros tenuissimus carries an ancient integrated fragment of an extant virus.</title>
        <authorList>
            <person name="Hongo Y."/>
            <person name="Kimura K."/>
            <person name="Takaki Y."/>
            <person name="Yoshida Y."/>
            <person name="Baba S."/>
            <person name="Kobayashi G."/>
            <person name="Nagasaki K."/>
            <person name="Hano T."/>
            <person name="Tomaru Y."/>
        </authorList>
    </citation>
    <scope>NUCLEOTIDE SEQUENCE [LARGE SCALE GENOMIC DNA]</scope>
    <source>
        <strain evidence="6 7">NIES-3715</strain>
    </source>
</reference>